<gene>
    <name evidence="2" type="ORF">A4U43_C03F22940</name>
</gene>
<dbReference type="Gramene" id="ONK76014">
    <property type="protein sequence ID" value="ONK76014"/>
    <property type="gene ID" value="A4U43_C03F22940"/>
</dbReference>
<sequence>MWSRIRCKSIQNARNIFTIIDHHNYILLNSDLLLMVFLKTSTNLAASRSQCSENGLFLFEISDTGTIRMRLSPMRAEIPIVGNGTNWSLSISSLTSADPHGSCTAPPHSSSSPTSLLPSINWLGISS</sequence>
<proteinExistence type="predicted"/>
<feature type="region of interest" description="Disordered" evidence="1">
    <location>
        <begin position="96"/>
        <end position="115"/>
    </location>
</feature>
<accession>A0A5P1FD82</accession>
<organism evidence="2 3">
    <name type="scientific">Asparagus officinalis</name>
    <name type="common">Garden asparagus</name>
    <dbReference type="NCBI Taxonomy" id="4686"/>
    <lineage>
        <taxon>Eukaryota</taxon>
        <taxon>Viridiplantae</taxon>
        <taxon>Streptophyta</taxon>
        <taxon>Embryophyta</taxon>
        <taxon>Tracheophyta</taxon>
        <taxon>Spermatophyta</taxon>
        <taxon>Magnoliopsida</taxon>
        <taxon>Liliopsida</taxon>
        <taxon>Asparagales</taxon>
        <taxon>Asparagaceae</taxon>
        <taxon>Asparagoideae</taxon>
        <taxon>Asparagus</taxon>
    </lineage>
</organism>
<keyword evidence="3" id="KW-1185">Reference proteome</keyword>
<dbReference type="EMBL" id="CM007383">
    <property type="protein sequence ID" value="ONK76014.1"/>
    <property type="molecule type" value="Genomic_DNA"/>
</dbReference>
<name>A0A5P1FD82_ASPOF</name>
<dbReference type="AlphaFoldDB" id="A0A5P1FD82"/>
<reference evidence="3" key="1">
    <citation type="journal article" date="2017" name="Nat. Commun.">
        <title>The asparagus genome sheds light on the origin and evolution of a young Y chromosome.</title>
        <authorList>
            <person name="Harkess A."/>
            <person name="Zhou J."/>
            <person name="Xu C."/>
            <person name="Bowers J.E."/>
            <person name="Van der Hulst R."/>
            <person name="Ayyampalayam S."/>
            <person name="Mercati F."/>
            <person name="Riccardi P."/>
            <person name="McKain M.R."/>
            <person name="Kakrana A."/>
            <person name="Tang H."/>
            <person name="Ray J."/>
            <person name="Groenendijk J."/>
            <person name="Arikit S."/>
            <person name="Mathioni S.M."/>
            <person name="Nakano M."/>
            <person name="Shan H."/>
            <person name="Telgmann-Rauber A."/>
            <person name="Kanno A."/>
            <person name="Yue Z."/>
            <person name="Chen H."/>
            <person name="Li W."/>
            <person name="Chen Y."/>
            <person name="Xu X."/>
            <person name="Zhang Y."/>
            <person name="Luo S."/>
            <person name="Chen H."/>
            <person name="Gao J."/>
            <person name="Mao Z."/>
            <person name="Pires J.C."/>
            <person name="Luo M."/>
            <person name="Kudrna D."/>
            <person name="Wing R.A."/>
            <person name="Meyers B.C."/>
            <person name="Yi K."/>
            <person name="Kong H."/>
            <person name="Lavrijsen P."/>
            <person name="Sunseri F."/>
            <person name="Falavigna A."/>
            <person name="Ye Y."/>
            <person name="Leebens-Mack J.H."/>
            <person name="Chen G."/>
        </authorList>
    </citation>
    <scope>NUCLEOTIDE SEQUENCE [LARGE SCALE GENOMIC DNA]</scope>
    <source>
        <strain evidence="3">cv. DH0086</strain>
    </source>
</reference>
<evidence type="ECO:0000256" key="1">
    <source>
        <dbReference type="SAM" id="MobiDB-lite"/>
    </source>
</evidence>
<feature type="compositionally biased region" description="Low complexity" evidence="1">
    <location>
        <begin position="106"/>
        <end position="115"/>
    </location>
</feature>
<dbReference type="Proteomes" id="UP000243459">
    <property type="component" value="Chromosome 3"/>
</dbReference>
<protein>
    <submittedName>
        <fullName evidence="2">Uncharacterized protein</fullName>
    </submittedName>
</protein>
<evidence type="ECO:0000313" key="2">
    <source>
        <dbReference type="EMBL" id="ONK76014.1"/>
    </source>
</evidence>
<evidence type="ECO:0000313" key="3">
    <source>
        <dbReference type="Proteomes" id="UP000243459"/>
    </source>
</evidence>